<dbReference type="InterPro" id="IPR020904">
    <property type="entry name" value="Sc_DH/Rdtase_CS"/>
</dbReference>
<dbReference type="AlphaFoldDB" id="A0ABD4EI84"/>
<dbReference type="PANTHER" id="PTHR48107:SF16">
    <property type="entry name" value="NADPH-DEPENDENT ALDEHYDE REDUCTASE 1, CHLOROPLASTIC"/>
    <property type="match status" value="1"/>
</dbReference>
<dbReference type="PRINTS" id="PR00081">
    <property type="entry name" value="GDHRDH"/>
</dbReference>
<organism evidence="3 4">
    <name type="scientific">Staphylococcus lugdunensis</name>
    <dbReference type="NCBI Taxonomy" id="28035"/>
    <lineage>
        <taxon>Bacteria</taxon>
        <taxon>Bacillati</taxon>
        <taxon>Bacillota</taxon>
        <taxon>Bacilli</taxon>
        <taxon>Bacillales</taxon>
        <taxon>Staphylococcaceae</taxon>
        <taxon>Staphylococcus</taxon>
    </lineage>
</organism>
<dbReference type="SUPFAM" id="SSF51735">
    <property type="entry name" value="NAD(P)-binding Rossmann-fold domains"/>
    <property type="match status" value="1"/>
</dbReference>
<dbReference type="PANTHER" id="PTHR48107">
    <property type="entry name" value="NADPH-DEPENDENT ALDEHYDE REDUCTASE-LIKE PROTEIN, CHLOROPLASTIC-RELATED"/>
    <property type="match status" value="1"/>
</dbReference>
<dbReference type="Proteomes" id="UP000070063">
    <property type="component" value="Unassembled WGS sequence"/>
</dbReference>
<evidence type="ECO:0000313" key="3">
    <source>
        <dbReference type="EMBL" id="KXA39989.1"/>
    </source>
</evidence>
<gene>
    <name evidence="3" type="ORF">HMPREF3225_00424</name>
</gene>
<dbReference type="Gene3D" id="3.40.50.720">
    <property type="entry name" value="NAD(P)-binding Rossmann-like Domain"/>
    <property type="match status" value="1"/>
</dbReference>
<proteinExistence type="inferred from homology"/>
<dbReference type="EMBL" id="LRQI01000020">
    <property type="protein sequence ID" value="KXA39989.1"/>
    <property type="molecule type" value="Genomic_DNA"/>
</dbReference>
<comment type="caution">
    <text evidence="3">The sequence shown here is derived from an EMBL/GenBank/DDBJ whole genome shotgun (WGS) entry which is preliminary data.</text>
</comment>
<evidence type="ECO:0000256" key="1">
    <source>
        <dbReference type="ARBA" id="ARBA00006484"/>
    </source>
</evidence>
<dbReference type="GO" id="GO:0016614">
    <property type="term" value="F:oxidoreductase activity, acting on CH-OH group of donors"/>
    <property type="evidence" value="ECO:0007669"/>
    <property type="project" value="UniProtKB-ARBA"/>
</dbReference>
<accession>A0ABD4EI84</accession>
<evidence type="ECO:0000256" key="2">
    <source>
        <dbReference type="ARBA" id="ARBA00023002"/>
    </source>
</evidence>
<dbReference type="Pfam" id="PF13561">
    <property type="entry name" value="adh_short_C2"/>
    <property type="match status" value="1"/>
</dbReference>
<dbReference type="InterPro" id="IPR002347">
    <property type="entry name" value="SDR_fam"/>
</dbReference>
<protein>
    <submittedName>
        <fullName evidence="3">Oxidoreductase, short chain dehydrogenase/reductase family protein</fullName>
    </submittedName>
</protein>
<reference evidence="3 4" key="1">
    <citation type="submission" date="2016-01" db="EMBL/GenBank/DDBJ databases">
        <authorList>
            <person name="Mitreva M."/>
            <person name="Pepin K.H."/>
            <person name="Mihindukulasuriya K.A."/>
            <person name="Fulton R."/>
            <person name="Fronick C."/>
            <person name="O'Laughlin M."/>
            <person name="Miner T."/>
            <person name="Herter B."/>
            <person name="Rosa B.A."/>
            <person name="Cordes M."/>
            <person name="Tomlinson C."/>
            <person name="Wollam A."/>
            <person name="Palsikar V.B."/>
            <person name="Mardis E.R."/>
            <person name="Wilson R.K."/>
        </authorList>
    </citation>
    <scope>NUCLEOTIDE SEQUENCE [LARGE SCALE GENOMIC DNA]</scope>
    <source>
        <strain evidence="3 4">MJR7738</strain>
    </source>
</reference>
<dbReference type="PROSITE" id="PS00061">
    <property type="entry name" value="ADH_SHORT"/>
    <property type="match status" value="1"/>
</dbReference>
<dbReference type="InterPro" id="IPR036291">
    <property type="entry name" value="NAD(P)-bd_dom_sf"/>
</dbReference>
<name>A0ABD4EI84_STALU</name>
<comment type="similarity">
    <text evidence="1">Belongs to the short-chain dehydrogenases/reductases (SDR) family.</text>
</comment>
<evidence type="ECO:0000313" key="4">
    <source>
        <dbReference type="Proteomes" id="UP000070063"/>
    </source>
</evidence>
<sequence length="296" mass="32437">MTVMEQKDPRTKYKYSLYEKQEQPLPGLQSEMTPEPDCGETSYVGHCRLQGYNMLVTGADSAIGRAAAIAYAKEGANVALNYLPSEEQDALEVKEVIEKAGQRAVLLPGDLRNEQFNYDLVEQAYQSLGSLNNITLVAGHQQYHDDIHGFTTEHVKETFETNVYPVFWTIQKALDYLQPGATIITTSSVQGYNPSPILHDYAASKAAIISLTKSFSEELADKGIRVNCVAPGPFWSPLQITGGQPQEKIPEFGQQTPLKRAGQPVELAGTYVLLASEDASYITGQVFGVTGGIQIN</sequence>
<keyword evidence="2" id="KW-0560">Oxidoreductase</keyword>
<dbReference type="FunFam" id="3.40.50.720:FF:000097">
    <property type="entry name" value="SDR family oxidoreductase"/>
    <property type="match status" value="1"/>
</dbReference>